<evidence type="ECO:0000313" key="12">
    <source>
        <dbReference type="Proteomes" id="UP000031366"/>
    </source>
</evidence>
<evidence type="ECO:0000256" key="9">
    <source>
        <dbReference type="RuleBase" id="RU361145"/>
    </source>
</evidence>
<feature type="binding site" evidence="8">
    <location>
        <position position="127"/>
    </location>
    <ligand>
        <name>Fe cation</name>
        <dbReference type="ChEBI" id="CHEBI:24875"/>
        <label>1</label>
    </ligand>
</feature>
<evidence type="ECO:0000256" key="3">
    <source>
        <dbReference type="ARBA" id="ARBA00022434"/>
    </source>
</evidence>
<dbReference type="GO" id="GO:0008198">
    <property type="term" value="F:ferrous iron binding"/>
    <property type="evidence" value="ECO:0007669"/>
    <property type="project" value="TreeGrafter"/>
</dbReference>
<keyword evidence="6 8" id="KW-0408">Iron</keyword>
<dbReference type="PANTHER" id="PTHR11431:SF127">
    <property type="entry name" value="BACTERIAL NON-HEME FERRITIN"/>
    <property type="match status" value="1"/>
</dbReference>
<comment type="function">
    <text evidence="1 9">Iron-storage protein.</text>
</comment>
<keyword evidence="12" id="KW-1185">Reference proteome</keyword>
<dbReference type="EC" id="1.16.3.2" evidence="9"/>
<dbReference type="GO" id="GO:0008199">
    <property type="term" value="F:ferric iron binding"/>
    <property type="evidence" value="ECO:0007669"/>
    <property type="project" value="InterPro"/>
</dbReference>
<dbReference type="InterPro" id="IPR012347">
    <property type="entry name" value="Ferritin-like"/>
</dbReference>
<dbReference type="InterPro" id="IPR009078">
    <property type="entry name" value="Ferritin-like_SF"/>
</dbReference>
<keyword evidence="5" id="KW-0560">Oxidoreductase</keyword>
<dbReference type="FunFam" id="1.20.1260.10:FF:000001">
    <property type="entry name" value="Non-heme ferritin"/>
    <property type="match status" value="1"/>
</dbReference>
<comment type="catalytic activity">
    <reaction evidence="7 9">
        <text>4 Fe(2+) + O2 + 6 H2O = 4 iron(III) oxide-hydroxide + 12 H(+)</text>
        <dbReference type="Rhea" id="RHEA:11972"/>
        <dbReference type="ChEBI" id="CHEBI:15377"/>
        <dbReference type="ChEBI" id="CHEBI:15378"/>
        <dbReference type="ChEBI" id="CHEBI:15379"/>
        <dbReference type="ChEBI" id="CHEBI:29033"/>
        <dbReference type="ChEBI" id="CHEBI:78619"/>
        <dbReference type="EC" id="1.16.3.2"/>
    </reaction>
</comment>
<dbReference type="EMBL" id="AYSO01000013">
    <property type="protein sequence ID" value="KIE47860.1"/>
    <property type="molecule type" value="Genomic_DNA"/>
</dbReference>
<dbReference type="InterPro" id="IPR041719">
    <property type="entry name" value="Ferritin_prok"/>
</dbReference>
<feature type="binding site" evidence="8">
    <location>
        <position position="94"/>
    </location>
    <ligand>
        <name>Fe cation</name>
        <dbReference type="ChEBI" id="CHEBI:24875"/>
        <label>1</label>
    </ligand>
</feature>
<comment type="similarity">
    <text evidence="2 9">Belongs to the ferritin family. Prokaryotic subfamily.</text>
</comment>
<dbReference type="SUPFAM" id="SSF47240">
    <property type="entry name" value="Ferritin-like"/>
    <property type="match status" value="1"/>
</dbReference>
<dbReference type="Pfam" id="PF00210">
    <property type="entry name" value="Ferritin"/>
    <property type="match status" value="1"/>
</dbReference>
<keyword evidence="4 8" id="KW-0479">Metal-binding</keyword>
<evidence type="ECO:0000256" key="6">
    <source>
        <dbReference type="ARBA" id="ARBA00023004"/>
    </source>
</evidence>
<keyword evidence="9" id="KW-0963">Cytoplasm</keyword>
<name>A0A0C1UKR6_9CLOT</name>
<accession>A0A0C1UKR6</accession>
<dbReference type="GO" id="GO:0005829">
    <property type="term" value="C:cytosol"/>
    <property type="evidence" value="ECO:0007669"/>
    <property type="project" value="TreeGrafter"/>
</dbReference>
<evidence type="ECO:0000259" key="10">
    <source>
        <dbReference type="PROSITE" id="PS50905"/>
    </source>
</evidence>
<gene>
    <name evidence="11" type="ORF">U732_3564</name>
</gene>
<keyword evidence="3 9" id="KW-0409">Iron storage</keyword>
<dbReference type="Proteomes" id="UP000031366">
    <property type="component" value="Unassembled WGS sequence"/>
</dbReference>
<proteinExistence type="inferred from homology"/>
<evidence type="ECO:0000313" key="11">
    <source>
        <dbReference type="EMBL" id="KIE47860.1"/>
    </source>
</evidence>
<feature type="domain" description="Ferritin-like diiron" evidence="10">
    <location>
        <begin position="1"/>
        <end position="145"/>
    </location>
</feature>
<dbReference type="GO" id="GO:0006879">
    <property type="term" value="P:intracellular iron ion homeostasis"/>
    <property type="evidence" value="ECO:0007669"/>
    <property type="project" value="UniProtKB-KW"/>
</dbReference>
<evidence type="ECO:0000256" key="1">
    <source>
        <dbReference type="ARBA" id="ARBA00002485"/>
    </source>
</evidence>
<comment type="subcellular location">
    <subcellularLocation>
        <location evidence="9">Cytoplasm</location>
    </subcellularLocation>
</comment>
<dbReference type="GO" id="GO:0042802">
    <property type="term" value="F:identical protein binding"/>
    <property type="evidence" value="ECO:0007669"/>
    <property type="project" value="UniProtKB-ARBA"/>
</dbReference>
<dbReference type="AlphaFoldDB" id="A0A0C1UKR6"/>
<dbReference type="CDD" id="cd01055">
    <property type="entry name" value="Nonheme_Ferritin"/>
    <property type="match status" value="1"/>
</dbReference>
<dbReference type="Gene3D" id="1.20.1260.10">
    <property type="match status" value="1"/>
</dbReference>
<feature type="binding site" evidence="8">
    <location>
        <position position="53"/>
    </location>
    <ligand>
        <name>Fe cation</name>
        <dbReference type="ChEBI" id="CHEBI:24875"/>
        <label>1</label>
    </ligand>
</feature>
<evidence type="ECO:0000256" key="7">
    <source>
        <dbReference type="ARBA" id="ARBA00048035"/>
    </source>
</evidence>
<evidence type="ECO:0000256" key="2">
    <source>
        <dbReference type="ARBA" id="ARBA00006950"/>
    </source>
</evidence>
<evidence type="ECO:0000256" key="8">
    <source>
        <dbReference type="PIRSR" id="PIRSR601519-1"/>
    </source>
</evidence>
<protein>
    <recommendedName>
        <fullName evidence="9">Ferritin</fullName>
        <ecNumber evidence="9">1.16.3.2</ecNumber>
    </recommendedName>
</protein>
<dbReference type="GO" id="GO:0004322">
    <property type="term" value="F:ferroxidase activity"/>
    <property type="evidence" value="ECO:0007669"/>
    <property type="project" value="TreeGrafter"/>
</dbReference>
<comment type="caution">
    <text evidence="11">The sequence shown here is derived from an EMBL/GenBank/DDBJ whole genome shotgun (WGS) entry which is preliminary data.</text>
</comment>
<dbReference type="RefSeq" id="WP_039630758.1">
    <property type="nucleotide sequence ID" value="NZ_AYSO01000013.1"/>
</dbReference>
<evidence type="ECO:0000256" key="4">
    <source>
        <dbReference type="ARBA" id="ARBA00022723"/>
    </source>
</evidence>
<dbReference type="PROSITE" id="PS50905">
    <property type="entry name" value="FERRITIN_LIKE"/>
    <property type="match status" value="1"/>
</dbReference>
<evidence type="ECO:0000256" key="5">
    <source>
        <dbReference type="ARBA" id="ARBA00023002"/>
    </source>
</evidence>
<sequence>MLSEKLIEALNDQINYEFYSAHLYLSMAAYCYNENLDGFANWFLVQNEEERFHAMKLFNYINQRGAAVELKEIPAPKTKFNSLQEIFDETLKHEQLVTKRFYDLTDMAMAEKDYATVSALEWFNNEQIEEEATVNLVISKLKLVEGPSLYLLDQELASRTFVAPAE</sequence>
<dbReference type="OrthoDB" id="9801481at2"/>
<dbReference type="GO" id="GO:0006826">
    <property type="term" value="P:iron ion transport"/>
    <property type="evidence" value="ECO:0007669"/>
    <property type="project" value="InterPro"/>
</dbReference>
<reference evidence="11 12" key="1">
    <citation type="journal article" date="2015" name="Infect. Genet. Evol.">
        <title>Genomic sequences of six botulinum neurotoxin-producing strains representing three clostridial species illustrate the mobility and diversity of botulinum neurotoxin genes.</title>
        <authorList>
            <person name="Smith T.J."/>
            <person name="Hill K.K."/>
            <person name="Xie G."/>
            <person name="Foley B.T."/>
            <person name="Williamson C.H."/>
            <person name="Foster J.T."/>
            <person name="Johnson S.L."/>
            <person name="Chertkov O."/>
            <person name="Teshima H."/>
            <person name="Gibbons H.S."/>
            <person name="Johnsky L.A."/>
            <person name="Karavis M.A."/>
            <person name="Smith L.A."/>
        </authorList>
    </citation>
    <scope>NUCLEOTIDE SEQUENCE [LARGE SCALE GENOMIC DNA]</scope>
    <source>
        <strain evidence="11 12">CDC 2741</strain>
    </source>
</reference>
<feature type="binding site" evidence="8">
    <location>
        <position position="50"/>
    </location>
    <ligand>
        <name>Fe cation</name>
        <dbReference type="ChEBI" id="CHEBI:24875"/>
        <label>1</label>
    </ligand>
</feature>
<dbReference type="InterPro" id="IPR001519">
    <property type="entry name" value="Ferritin"/>
</dbReference>
<dbReference type="InterPro" id="IPR008331">
    <property type="entry name" value="Ferritin_DPS_dom"/>
</dbReference>
<feature type="binding site" evidence="8">
    <location>
        <position position="17"/>
    </location>
    <ligand>
        <name>Fe cation</name>
        <dbReference type="ChEBI" id="CHEBI:24875"/>
        <label>1</label>
    </ligand>
</feature>
<organism evidence="11 12">
    <name type="scientific">Clostridium argentinense CDC 2741</name>
    <dbReference type="NCBI Taxonomy" id="1418104"/>
    <lineage>
        <taxon>Bacteria</taxon>
        <taxon>Bacillati</taxon>
        <taxon>Bacillota</taxon>
        <taxon>Clostridia</taxon>
        <taxon>Eubacteriales</taxon>
        <taxon>Clostridiaceae</taxon>
        <taxon>Clostridium</taxon>
    </lineage>
</organism>
<dbReference type="STRING" id="29341.RSJ17_18125"/>
<dbReference type="PANTHER" id="PTHR11431">
    <property type="entry name" value="FERRITIN"/>
    <property type="match status" value="1"/>
</dbReference>
<dbReference type="InterPro" id="IPR009040">
    <property type="entry name" value="Ferritin-like_diiron"/>
</dbReference>